<gene>
    <name evidence="1" type="ORF">IAC63_03580</name>
</gene>
<sequence>MLMVLKYLLNNGFNSIRNDWKEYKVLQKNYKDLKAKKDMAYKELKEIGACLSYERIVGKYWIVIDKGHPLDPEDDPVECENIYYIPCENFSPVTLCKKSDCTNFAKNLAYIDAYNLYRNARISKETFWKDKFAKRAK</sequence>
<reference evidence="1" key="1">
    <citation type="submission" date="2020-10" db="EMBL/GenBank/DDBJ databases">
        <authorList>
            <person name="Gilroy R."/>
        </authorList>
    </citation>
    <scope>NUCLEOTIDE SEQUENCE</scope>
    <source>
        <strain evidence="1">CHK136-897</strain>
    </source>
</reference>
<dbReference type="EMBL" id="DVNO01000031">
    <property type="protein sequence ID" value="HIU65691.1"/>
    <property type="molecule type" value="Genomic_DNA"/>
</dbReference>
<evidence type="ECO:0000313" key="1">
    <source>
        <dbReference type="EMBL" id="HIU65691.1"/>
    </source>
</evidence>
<proteinExistence type="predicted"/>
<name>A0A9D1SMJ5_9PROT</name>
<dbReference type="AlphaFoldDB" id="A0A9D1SMJ5"/>
<dbReference type="Proteomes" id="UP000824142">
    <property type="component" value="Unassembled WGS sequence"/>
</dbReference>
<reference evidence="1" key="2">
    <citation type="journal article" date="2021" name="PeerJ">
        <title>Extensive microbial diversity within the chicken gut microbiome revealed by metagenomics and culture.</title>
        <authorList>
            <person name="Gilroy R."/>
            <person name="Ravi A."/>
            <person name="Getino M."/>
            <person name="Pursley I."/>
            <person name="Horton D.L."/>
            <person name="Alikhan N.F."/>
            <person name="Baker D."/>
            <person name="Gharbi K."/>
            <person name="Hall N."/>
            <person name="Watson M."/>
            <person name="Adriaenssens E.M."/>
            <person name="Foster-Nyarko E."/>
            <person name="Jarju S."/>
            <person name="Secka A."/>
            <person name="Antonio M."/>
            <person name="Oren A."/>
            <person name="Chaudhuri R.R."/>
            <person name="La Ragione R."/>
            <person name="Hildebrand F."/>
            <person name="Pallen M.J."/>
        </authorList>
    </citation>
    <scope>NUCLEOTIDE SEQUENCE</scope>
    <source>
        <strain evidence="1">CHK136-897</strain>
    </source>
</reference>
<evidence type="ECO:0000313" key="2">
    <source>
        <dbReference type="Proteomes" id="UP000824142"/>
    </source>
</evidence>
<organism evidence="1 2">
    <name type="scientific">Candidatus Enterousia avicola</name>
    <dbReference type="NCBI Taxonomy" id="2840787"/>
    <lineage>
        <taxon>Bacteria</taxon>
        <taxon>Pseudomonadati</taxon>
        <taxon>Pseudomonadota</taxon>
        <taxon>Alphaproteobacteria</taxon>
        <taxon>Candidatus Enterousia</taxon>
    </lineage>
</organism>
<protein>
    <submittedName>
        <fullName evidence="1">Uncharacterized protein</fullName>
    </submittedName>
</protein>
<comment type="caution">
    <text evidence="1">The sequence shown here is derived from an EMBL/GenBank/DDBJ whole genome shotgun (WGS) entry which is preliminary data.</text>
</comment>
<accession>A0A9D1SMJ5</accession>